<evidence type="ECO:0000256" key="2">
    <source>
        <dbReference type="ARBA" id="ARBA00007815"/>
    </source>
</evidence>
<feature type="region of interest" description="Disordered" evidence="6">
    <location>
        <begin position="1"/>
        <end position="25"/>
    </location>
</feature>
<evidence type="ECO:0000313" key="9">
    <source>
        <dbReference type="EMBL" id="JAP64618.1"/>
    </source>
</evidence>
<evidence type="ECO:0000256" key="6">
    <source>
        <dbReference type="SAM" id="MobiDB-lite"/>
    </source>
</evidence>
<dbReference type="GO" id="GO:0000724">
    <property type="term" value="P:double-strand break repair via homologous recombination"/>
    <property type="evidence" value="ECO:0007669"/>
    <property type="project" value="TreeGrafter"/>
</dbReference>
<evidence type="ECO:0000256" key="4">
    <source>
        <dbReference type="ARBA" id="ARBA00023125"/>
    </source>
</evidence>
<dbReference type="InterPro" id="IPR036388">
    <property type="entry name" value="WH-like_DNA-bd_sf"/>
</dbReference>
<dbReference type="InterPro" id="IPR040260">
    <property type="entry name" value="RFA2-like"/>
</dbReference>
<feature type="domain" description="Replication protein A C-terminal" evidence="8">
    <location>
        <begin position="170"/>
        <end position="242"/>
    </location>
</feature>
<dbReference type="AlphaFoldDB" id="A0A131XET5"/>
<dbReference type="EMBL" id="GEFH01003963">
    <property type="protein sequence ID" value="JAP64618.1"/>
    <property type="molecule type" value="mRNA"/>
</dbReference>
<dbReference type="GO" id="GO:0006289">
    <property type="term" value="P:nucleotide-excision repair"/>
    <property type="evidence" value="ECO:0007669"/>
    <property type="project" value="TreeGrafter"/>
</dbReference>
<dbReference type="FunFam" id="1.10.10.10:FF:000168">
    <property type="entry name" value="Replication protein A 32 kDa subunit"/>
    <property type="match status" value="1"/>
</dbReference>
<keyword evidence="3" id="KW-0235">DNA replication</keyword>
<comment type="similarity">
    <text evidence="2">Belongs to the replication factor A protein 2 family.</text>
</comment>
<keyword evidence="4 9" id="KW-0238">DNA-binding</keyword>
<dbReference type="InterPro" id="IPR014646">
    <property type="entry name" value="Rfa2/RPA32"/>
</dbReference>
<dbReference type="Gene3D" id="2.40.50.140">
    <property type="entry name" value="Nucleic acid-binding proteins"/>
    <property type="match status" value="1"/>
</dbReference>
<dbReference type="GO" id="GO:0035861">
    <property type="term" value="C:site of double-strand break"/>
    <property type="evidence" value="ECO:0007669"/>
    <property type="project" value="TreeGrafter"/>
</dbReference>
<dbReference type="Gene3D" id="1.10.10.10">
    <property type="entry name" value="Winged helix-like DNA-binding domain superfamily/Winged helix DNA-binding domain"/>
    <property type="match status" value="1"/>
</dbReference>
<evidence type="ECO:0000256" key="3">
    <source>
        <dbReference type="ARBA" id="ARBA00022705"/>
    </source>
</evidence>
<dbReference type="GO" id="GO:0005662">
    <property type="term" value="C:DNA replication factor A complex"/>
    <property type="evidence" value="ECO:0007669"/>
    <property type="project" value="TreeGrafter"/>
</dbReference>
<accession>A0A131XET5</accession>
<dbReference type="Pfam" id="PF01336">
    <property type="entry name" value="tRNA_anti-codon"/>
    <property type="match status" value="1"/>
</dbReference>
<dbReference type="PIRSF" id="PIRSF036949">
    <property type="entry name" value="RPA32"/>
    <property type="match status" value="1"/>
</dbReference>
<comment type="subcellular location">
    <subcellularLocation>
        <location evidence="1">Nucleus</location>
    </subcellularLocation>
</comment>
<dbReference type="InterPro" id="IPR012340">
    <property type="entry name" value="NA-bd_OB-fold"/>
</dbReference>
<feature type="compositionally biased region" description="Gly residues" evidence="6">
    <location>
        <begin position="1"/>
        <end position="10"/>
    </location>
</feature>
<dbReference type="InterPro" id="IPR036390">
    <property type="entry name" value="WH_DNA-bd_sf"/>
</dbReference>
<protein>
    <submittedName>
        <fullName evidence="9">Putative single-stranded dna-binding replication protein a rpa medium 30 kd subunit</fullName>
    </submittedName>
</protein>
<dbReference type="PANTHER" id="PTHR13989:SF16">
    <property type="entry name" value="REPLICATION PROTEIN A2"/>
    <property type="match status" value="1"/>
</dbReference>
<dbReference type="PANTHER" id="PTHR13989">
    <property type="entry name" value="REPLICATION PROTEIN A-RELATED"/>
    <property type="match status" value="1"/>
</dbReference>
<dbReference type="GO" id="GO:0006260">
    <property type="term" value="P:DNA replication"/>
    <property type="evidence" value="ECO:0007669"/>
    <property type="project" value="UniProtKB-KW"/>
</dbReference>
<dbReference type="SUPFAM" id="SSF50249">
    <property type="entry name" value="Nucleic acid-binding proteins"/>
    <property type="match status" value="1"/>
</dbReference>
<dbReference type="Pfam" id="PF08784">
    <property type="entry name" value="RPA_C"/>
    <property type="match status" value="1"/>
</dbReference>
<sequence length="250" mass="27486">MAAWGDGGGFMPPDSQDTPQRKFASRHDNVVPCTIAQIHMMNQDTLMIGSLEVQYVSLVGLVTSVDQQSTRVNFTLDDRTGPPIEGLIFAQEEEQTRVLSHLVEGSYVRVVGPVRSADGKRQLKAFKVFPVTDLNELSLHLAEVVHANMALRVVCLGFNSSAVKFEPMDTSTNSFLGAGASNLGLNQQQKLVYEVIRECTTSIGIGFDEICSKLKSMNKNSIRDVVEFLANEGHIFTTMDDEHYKATDSA</sequence>
<dbReference type="CDD" id="cd04478">
    <property type="entry name" value="RPA2_DBD_D"/>
    <property type="match status" value="1"/>
</dbReference>
<reference evidence="9" key="1">
    <citation type="journal article" date="2017" name="Ticks Tick Borne Dis.">
        <title>An insight into the sialome of Hyalomma excavatum.</title>
        <authorList>
            <person name="Ribeiro J.M."/>
            <person name="Slovak M."/>
            <person name="Francischetti I.M."/>
        </authorList>
    </citation>
    <scope>NUCLEOTIDE SEQUENCE</scope>
    <source>
        <strain evidence="9">Samish</strain>
        <tissue evidence="9">Salivary glands</tissue>
    </source>
</reference>
<keyword evidence="5" id="KW-0539">Nucleus</keyword>
<dbReference type="GO" id="GO:0000781">
    <property type="term" value="C:chromosome, telomeric region"/>
    <property type="evidence" value="ECO:0007669"/>
    <property type="project" value="TreeGrafter"/>
</dbReference>
<evidence type="ECO:0000256" key="1">
    <source>
        <dbReference type="ARBA" id="ARBA00004123"/>
    </source>
</evidence>
<dbReference type="GO" id="GO:0003697">
    <property type="term" value="F:single-stranded DNA binding"/>
    <property type="evidence" value="ECO:0007669"/>
    <property type="project" value="TreeGrafter"/>
</dbReference>
<dbReference type="InterPro" id="IPR004365">
    <property type="entry name" value="NA-bd_OB_tRNA"/>
</dbReference>
<proteinExistence type="evidence at transcript level"/>
<dbReference type="SUPFAM" id="SSF46785">
    <property type="entry name" value="Winged helix' DNA-binding domain"/>
    <property type="match status" value="1"/>
</dbReference>
<feature type="domain" description="OB" evidence="7">
    <location>
        <begin position="56"/>
        <end position="130"/>
    </location>
</feature>
<evidence type="ECO:0000256" key="5">
    <source>
        <dbReference type="ARBA" id="ARBA00023242"/>
    </source>
</evidence>
<name>A0A131XET5_9ACAR</name>
<organism evidence="9">
    <name type="scientific">Hyalomma excavatum</name>
    <dbReference type="NCBI Taxonomy" id="257692"/>
    <lineage>
        <taxon>Eukaryota</taxon>
        <taxon>Metazoa</taxon>
        <taxon>Ecdysozoa</taxon>
        <taxon>Arthropoda</taxon>
        <taxon>Chelicerata</taxon>
        <taxon>Arachnida</taxon>
        <taxon>Acari</taxon>
        <taxon>Parasitiformes</taxon>
        <taxon>Ixodida</taxon>
        <taxon>Ixodoidea</taxon>
        <taxon>Ixodidae</taxon>
        <taxon>Hyalomminae</taxon>
        <taxon>Hyalomma</taxon>
    </lineage>
</organism>
<evidence type="ECO:0000259" key="7">
    <source>
        <dbReference type="Pfam" id="PF01336"/>
    </source>
</evidence>
<evidence type="ECO:0000259" key="8">
    <source>
        <dbReference type="Pfam" id="PF08784"/>
    </source>
</evidence>
<dbReference type="InterPro" id="IPR014892">
    <property type="entry name" value="RPA_C"/>
</dbReference>